<evidence type="ECO:0000256" key="1">
    <source>
        <dbReference type="SAM" id="Phobius"/>
    </source>
</evidence>
<organism evidence="3 4">
    <name type="scientific">Rhizobium fredii</name>
    <name type="common">Sinorhizobium fredii</name>
    <dbReference type="NCBI Taxonomy" id="380"/>
    <lineage>
        <taxon>Bacteria</taxon>
        <taxon>Pseudomonadati</taxon>
        <taxon>Pseudomonadota</taxon>
        <taxon>Alphaproteobacteria</taxon>
        <taxon>Hyphomicrobiales</taxon>
        <taxon>Rhizobiaceae</taxon>
        <taxon>Sinorhizobium/Ensifer group</taxon>
        <taxon>Sinorhizobium</taxon>
    </lineage>
</organism>
<gene>
    <name evidence="3" type="ORF">CO661_23620</name>
</gene>
<sequence length="143" mass="15981">MSGFTDAYSAIYAWLAENLHLLRLLFLVVGIGLALTTIWRLWRDAMLRRLGKSTEGRIVRVSTSSDSYDTAIIRFADGDGRTHEFDSELLHAGEPIGTTVEVRYDPRNPHRAHLVGRPLGRISLYASTLIVAAGFVFFAMVLM</sequence>
<feature type="transmembrane region" description="Helical" evidence="1">
    <location>
        <begin position="122"/>
        <end position="142"/>
    </location>
</feature>
<keyword evidence="1" id="KW-0472">Membrane</keyword>
<feature type="domain" description="DUF3592" evidence="2">
    <location>
        <begin position="54"/>
        <end position="116"/>
    </location>
</feature>
<proteinExistence type="predicted"/>
<keyword evidence="1" id="KW-0812">Transmembrane</keyword>
<dbReference type="Proteomes" id="UP000220353">
    <property type="component" value="Unassembled WGS sequence"/>
</dbReference>
<dbReference type="InterPro" id="IPR021994">
    <property type="entry name" value="DUF3592"/>
</dbReference>
<evidence type="ECO:0000259" key="2">
    <source>
        <dbReference type="Pfam" id="PF12158"/>
    </source>
</evidence>
<reference evidence="3 4" key="1">
    <citation type="submission" date="2017-09" db="EMBL/GenBank/DDBJ databases">
        <title>Comparative genomics of rhizobia isolated from Phaseolus vulgaris in China.</title>
        <authorList>
            <person name="Tong W."/>
        </authorList>
    </citation>
    <scope>NUCLEOTIDE SEQUENCE [LARGE SCALE GENOMIC DNA]</scope>
    <source>
        <strain evidence="3 4">PCH1</strain>
    </source>
</reference>
<evidence type="ECO:0000313" key="3">
    <source>
        <dbReference type="EMBL" id="PDT45481.1"/>
    </source>
</evidence>
<comment type="caution">
    <text evidence="3">The sequence shown here is derived from an EMBL/GenBank/DDBJ whole genome shotgun (WGS) entry which is preliminary data.</text>
</comment>
<accession>A0A2A6LSE7</accession>
<dbReference type="RefSeq" id="WP_037435158.1">
    <property type="nucleotide sequence ID" value="NZ_JBGBZV010000002.1"/>
</dbReference>
<evidence type="ECO:0000313" key="4">
    <source>
        <dbReference type="Proteomes" id="UP000220353"/>
    </source>
</evidence>
<protein>
    <submittedName>
        <fullName evidence="3">DUF3592 domain-containing protein</fullName>
    </submittedName>
</protein>
<keyword evidence="1" id="KW-1133">Transmembrane helix</keyword>
<dbReference type="EMBL" id="NWTC01000021">
    <property type="protein sequence ID" value="PDT45481.1"/>
    <property type="molecule type" value="Genomic_DNA"/>
</dbReference>
<dbReference type="AlphaFoldDB" id="A0A2A6LSE7"/>
<name>A0A2A6LSE7_RHIFR</name>
<feature type="transmembrane region" description="Helical" evidence="1">
    <location>
        <begin position="20"/>
        <end position="42"/>
    </location>
</feature>
<dbReference type="Pfam" id="PF12158">
    <property type="entry name" value="DUF3592"/>
    <property type="match status" value="1"/>
</dbReference>